<accession>A0A7W4PH86</accession>
<dbReference type="EMBL" id="JABEQF010000009">
    <property type="protein sequence ID" value="MBB2190846.1"/>
    <property type="molecule type" value="Genomic_DNA"/>
</dbReference>
<dbReference type="CDD" id="cd04335">
    <property type="entry name" value="PrdX_deacylase"/>
    <property type="match status" value="1"/>
</dbReference>
<evidence type="ECO:0000256" key="1">
    <source>
        <dbReference type="ARBA" id="ARBA00010201"/>
    </source>
</evidence>
<proteinExistence type="inferred from homology"/>
<dbReference type="RefSeq" id="WP_183119985.1">
    <property type="nucleotide sequence ID" value="NZ_JABEQF010000009.1"/>
</dbReference>
<comment type="similarity">
    <text evidence="1">Belongs to the PRORSD1 family.</text>
</comment>
<protein>
    <submittedName>
        <fullName evidence="3">Prolyl-tRNA synthetase associated domain-containing protein</fullName>
    </submittedName>
</protein>
<keyword evidence="3" id="KW-0436">Ligase</keyword>
<dbReference type="AlphaFoldDB" id="A0A7W4PH86"/>
<keyword evidence="4" id="KW-1185">Reference proteome</keyword>
<evidence type="ECO:0000313" key="4">
    <source>
        <dbReference type="Proteomes" id="UP000555756"/>
    </source>
</evidence>
<evidence type="ECO:0000259" key="2">
    <source>
        <dbReference type="Pfam" id="PF04073"/>
    </source>
</evidence>
<dbReference type="PANTHER" id="PTHR31423">
    <property type="entry name" value="YBAK DOMAIN-CONTAINING PROTEIN"/>
    <property type="match status" value="1"/>
</dbReference>
<dbReference type="InterPro" id="IPR040285">
    <property type="entry name" value="ProX/PRXD1"/>
</dbReference>
<organism evidence="3 4">
    <name type="scientific">Gluconacetobacter azotocaptans</name>
    <dbReference type="NCBI Taxonomy" id="142834"/>
    <lineage>
        <taxon>Bacteria</taxon>
        <taxon>Pseudomonadati</taxon>
        <taxon>Pseudomonadota</taxon>
        <taxon>Alphaproteobacteria</taxon>
        <taxon>Acetobacterales</taxon>
        <taxon>Acetobacteraceae</taxon>
        <taxon>Gluconacetobacter</taxon>
    </lineage>
</organism>
<keyword evidence="3" id="KW-0030">Aminoacyl-tRNA synthetase</keyword>
<gene>
    <name evidence="3" type="ORF">HLH34_12885</name>
</gene>
<sequence>MDATSSVEDRVTGVPAQLQALLARLDIDPPSVAHPAVHSVEDALPYWAALEGAHTKNLFLKDAKGALFLVTLPMDRKVDMKALAPMIGAKRLSFGSAELMESCLGTRPGALGPLSLVADPGHAVRFAIDAALLAAGRVTCHPMDNTATLSLSVEELKRVLAAIGVEPLMITFPD</sequence>
<dbReference type="PANTHER" id="PTHR31423:SF3">
    <property type="entry name" value="PROLYL-TRNA SYNTHETASE ASSOCIATED DOMAIN-CONTAINING PROTEIN 1-RELATED"/>
    <property type="match status" value="1"/>
</dbReference>
<dbReference type="GO" id="GO:0002161">
    <property type="term" value="F:aminoacyl-tRNA deacylase activity"/>
    <property type="evidence" value="ECO:0007669"/>
    <property type="project" value="InterPro"/>
</dbReference>
<name>A0A7W4PH86_9PROT</name>
<dbReference type="Proteomes" id="UP000555756">
    <property type="component" value="Unassembled WGS sequence"/>
</dbReference>
<dbReference type="Pfam" id="PF04073">
    <property type="entry name" value="tRNA_edit"/>
    <property type="match status" value="1"/>
</dbReference>
<feature type="domain" description="YbaK/aminoacyl-tRNA synthetase-associated" evidence="2">
    <location>
        <begin position="34"/>
        <end position="158"/>
    </location>
</feature>
<evidence type="ECO:0000313" key="3">
    <source>
        <dbReference type="EMBL" id="MBB2190846.1"/>
    </source>
</evidence>
<dbReference type="SUPFAM" id="SSF55826">
    <property type="entry name" value="YbaK/ProRS associated domain"/>
    <property type="match status" value="1"/>
</dbReference>
<dbReference type="InterPro" id="IPR036754">
    <property type="entry name" value="YbaK/aa-tRNA-synt-asso_dom_sf"/>
</dbReference>
<reference evidence="3 4" key="1">
    <citation type="submission" date="2020-04" db="EMBL/GenBank/DDBJ databases">
        <title>Description of novel Gluconacetobacter.</title>
        <authorList>
            <person name="Sombolestani A."/>
        </authorList>
    </citation>
    <scope>NUCLEOTIDE SEQUENCE [LARGE SCALE GENOMIC DNA]</scope>
    <source>
        <strain evidence="3 4">LMG 21311</strain>
    </source>
</reference>
<dbReference type="Gene3D" id="3.90.960.10">
    <property type="entry name" value="YbaK/aminoacyl-tRNA synthetase-associated domain"/>
    <property type="match status" value="1"/>
</dbReference>
<comment type="caution">
    <text evidence="3">The sequence shown here is derived from an EMBL/GenBank/DDBJ whole genome shotgun (WGS) entry which is preliminary data.</text>
</comment>
<dbReference type="GO" id="GO:0004812">
    <property type="term" value="F:aminoacyl-tRNA ligase activity"/>
    <property type="evidence" value="ECO:0007669"/>
    <property type="project" value="UniProtKB-KW"/>
</dbReference>
<dbReference type="FunFam" id="3.90.960.10:FF:000005">
    <property type="entry name" value="Putative prolyl-tRNA synthetase"/>
    <property type="match status" value="1"/>
</dbReference>
<dbReference type="InterPro" id="IPR007214">
    <property type="entry name" value="YbaK/aa-tRNA-synth-assoc-dom"/>
</dbReference>